<evidence type="ECO:0000313" key="2">
    <source>
        <dbReference type="Proteomes" id="UP001367508"/>
    </source>
</evidence>
<gene>
    <name evidence="1" type="ORF">VNO77_44099</name>
</gene>
<keyword evidence="2" id="KW-1185">Reference proteome</keyword>
<organism evidence="1 2">
    <name type="scientific">Canavalia gladiata</name>
    <name type="common">Sword bean</name>
    <name type="synonym">Dolichos gladiatus</name>
    <dbReference type="NCBI Taxonomy" id="3824"/>
    <lineage>
        <taxon>Eukaryota</taxon>
        <taxon>Viridiplantae</taxon>
        <taxon>Streptophyta</taxon>
        <taxon>Embryophyta</taxon>
        <taxon>Tracheophyta</taxon>
        <taxon>Spermatophyta</taxon>
        <taxon>Magnoliopsida</taxon>
        <taxon>eudicotyledons</taxon>
        <taxon>Gunneridae</taxon>
        <taxon>Pentapetalae</taxon>
        <taxon>rosids</taxon>
        <taxon>fabids</taxon>
        <taxon>Fabales</taxon>
        <taxon>Fabaceae</taxon>
        <taxon>Papilionoideae</taxon>
        <taxon>50 kb inversion clade</taxon>
        <taxon>NPAAA clade</taxon>
        <taxon>indigoferoid/millettioid clade</taxon>
        <taxon>Phaseoleae</taxon>
        <taxon>Canavalia</taxon>
    </lineage>
</organism>
<dbReference type="EMBL" id="JAYMYQ010000011">
    <property type="protein sequence ID" value="KAK7306173.1"/>
    <property type="molecule type" value="Genomic_DNA"/>
</dbReference>
<dbReference type="AlphaFoldDB" id="A0AAN9JWF1"/>
<name>A0AAN9JWF1_CANGL</name>
<comment type="caution">
    <text evidence="1">The sequence shown here is derived from an EMBL/GenBank/DDBJ whole genome shotgun (WGS) entry which is preliminary data.</text>
</comment>
<reference evidence="1 2" key="1">
    <citation type="submission" date="2024-01" db="EMBL/GenBank/DDBJ databases">
        <title>The genomes of 5 underutilized Papilionoideae crops provide insights into root nodulation and disease resistanc.</title>
        <authorList>
            <person name="Jiang F."/>
        </authorList>
    </citation>
    <scope>NUCLEOTIDE SEQUENCE [LARGE SCALE GENOMIC DNA]</scope>
    <source>
        <strain evidence="1">LVBAO_FW01</strain>
        <tissue evidence="1">Leaves</tissue>
    </source>
</reference>
<proteinExistence type="predicted"/>
<sequence length="106" mass="11521">MRTSPPPSISEDIHFSHLKGANSRVYSQETELVLNKSVLGPKFTIVDALIDELAGILLVLDGELPSLNLCSKGGGLVKRGGSHATCDHWFDLREKLFISNSLASLF</sequence>
<accession>A0AAN9JWF1</accession>
<evidence type="ECO:0000313" key="1">
    <source>
        <dbReference type="EMBL" id="KAK7306173.1"/>
    </source>
</evidence>
<dbReference type="Proteomes" id="UP001367508">
    <property type="component" value="Unassembled WGS sequence"/>
</dbReference>
<protein>
    <submittedName>
        <fullName evidence="1">Uncharacterized protein</fullName>
    </submittedName>
</protein>